<proteinExistence type="predicted"/>
<gene>
    <name evidence="3" type="ORF">A2856_01370</name>
</gene>
<dbReference type="PANTHER" id="PTHR45947:SF3">
    <property type="entry name" value="SULFOQUINOVOSYL TRANSFERASE SQD2"/>
    <property type="match status" value="1"/>
</dbReference>
<name>A0A1F7TK35_9BACT</name>
<dbReference type="EMBL" id="MGDT01000007">
    <property type="protein sequence ID" value="OGL66329.1"/>
    <property type="molecule type" value="Genomic_DNA"/>
</dbReference>
<protein>
    <recommendedName>
        <fullName evidence="5">Glycosyltransferase subfamily 4-like N-terminal domain-containing protein</fullName>
    </recommendedName>
</protein>
<evidence type="ECO:0000313" key="4">
    <source>
        <dbReference type="Proteomes" id="UP000177885"/>
    </source>
</evidence>
<reference evidence="3 4" key="1">
    <citation type="journal article" date="2016" name="Nat. Commun.">
        <title>Thousands of microbial genomes shed light on interconnected biogeochemical processes in an aquifer system.</title>
        <authorList>
            <person name="Anantharaman K."/>
            <person name="Brown C.T."/>
            <person name="Hug L.A."/>
            <person name="Sharon I."/>
            <person name="Castelle C.J."/>
            <person name="Probst A.J."/>
            <person name="Thomas B.C."/>
            <person name="Singh A."/>
            <person name="Wilkins M.J."/>
            <person name="Karaoz U."/>
            <person name="Brodie E.L."/>
            <person name="Williams K.H."/>
            <person name="Hubbard S.S."/>
            <person name="Banfield J.F."/>
        </authorList>
    </citation>
    <scope>NUCLEOTIDE SEQUENCE [LARGE SCALE GENOMIC DNA]</scope>
</reference>
<dbReference type="Pfam" id="PF00534">
    <property type="entry name" value="Glycos_transf_1"/>
    <property type="match status" value="1"/>
</dbReference>
<dbReference type="Proteomes" id="UP000177885">
    <property type="component" value="Unassembled WGS sequence"/>
</dbReference>
<dbReference type="Gene3D" id="3.40.50.2000">
    <property type="entry name" value="Glycogen Phosphorylase B"/>
    <property type="match status" value="2"/>
</dbReference>
<dbReference type="InterPro" id="IPR028098">
    <property type="entry name" value="Glyco_trans_4-like_N"/>
</dbReference>
<dbReference type="STRING" id="1802385.A2856_01370"/>
<dbReference type="AlphaFoldDB" id="A0A1F7TK35"/>
<dbReference type="InterPro" id="IPR001296">
    <property type="entry name" value="Glyco_trans_1"/>
</dbReference>
<dbReference type="GO" id="GO:0016757">
    <property type="term" value="F:glycosyltransferase activity"/>
    <property type="evidence" value="ECO:0007669"/>
    <property type="project" value="InterPro"/>
</dbReference>
<sequence length="386" mass="42575">MTIAMIGQKGVPATSGGIERHVEELSVELAGRGHEVLVFCRSWYTRRSEREFLHRGIRCLTVPSLPSKHLDAITHTFLSIVRAAREGADVFHIHGVGPALLAWLPKLIRPHAAVVVTFHCIDRHHQKWSALARLMLHVGEWLSCRAPDATIAVSKTLHAYCRLSYAADTMYIPNGARLPDTVADASDLARFGLEPTRYFLFCARLVRHKGAHLLVEAWRLLRARRPDLTAGMKLAIAGGSAHTDGYVRDLEALCAGDGTVVLAGAQSGDALDALFAHAFALVHPSESEGLPIAVLEAMAHGRCVLSSDIPENRELTEEHGRLFRRGDARDLAAQMEWLLERPETVAAIGREARAMVARSYDWGDIADTTGYLYEAALAEHRWREAT</sequence>
<comment type="caution">
    <text evidence="3">The sequence shown here is derived from an EMBL/GenBank/DDBJ whole genome shotgun (WGS) entry which is preliminary data.</text>
</comment>
<evidence type="ECO:0008006" key="5">
    <source>
        <dbReference type="Google" id="ProtNLM"/>
    </source>
</evidence>
<organism evidence="3 4">
    <name type="scientific">Candidatus Uhrbacteria bacterium RIFCSPHIGHO2_01_FULL_63_20</name>
    <dbReference type="NCBI Taxonomy" id="1802385"/>
    <lineage>
        <taxon>Bacteria</taxon>
        <taxon>Candidatus Uhriibacteriota</taxon>
    </lineage>
</organism>
<evidence type="ECO:0000313" key="3">
    <source>
        <dbReference type="EMBL" id="OGL66329.1"/>
    </source>
</evidence>
<accession>A0A1F7TK35</accession>
<evidence type="ECO:0000259" key="2">
    <source>
        <dbReference type="Pfam" id="PF13439"/>
    </source>
</evidence>
<evidence type="ECO:0000259" key="1">
    <source>
        <dbReference type="Pfam" id="PF00534"/>
    </source>
</evidence>
<feature type="domain" description="Glycosyl transferase family 1" evidence="1">
    <location>
        <begin position="195"/>
        <end position="354"/>
    </location>
</feature>
<dbReference type="PANTHER" id="PTHR45947">
    <property type="entry name" value="SULFOQUINOVOSYL TRANSFERASE SQD2"/>
    <property type="match status" value="1"/>
</dbReference>
<dbReference type="SUPFAM" id="SSF53756">
    <property type="entry name" value="UDP-Glycosyltransferase/glycogen phosphorylase"/>
    <property type="match status" value="1"/>
</dbReference>
<dbReference type="InterPro" id="IPR050194">
    <property type="entry name" value="Glycosyltransferase_grp1"/>
</dbReference>
<dbReference type="CDD" id="cd03801">
    <property type="entry name" value="GT4_PimA-like"/>
    <property type="match status" value="1"/>
</dbReference>
<feature type="domain" description="Glycosyltransferase subfamily 4-like N-terminal" evidence="2">
    <location>
        <begin position="16"/>
        <end position="175"/>
    </location>
</feature>
<dbReference type="Pfam" id="PF13439">
    <property type="entry name" value="Glyco_transf_4"/>
    <property type="match status" value="1"/>
</dbReference>